<dbReference type="Proteomes" id="UP000323708">
    <property type="component" value="Unassembled WGS sequence"/>
</dbReference>
<feature type="domain" description="Formyl transferase C-terminal" evidence="5">
    <location>
        <begin position="204"/>
        <end position="292"/>
    </location>
</feature>
<dbReference type="SUPFAM" id="SSF53328">
    <property type="entry name" value="Formyltransferase"/>
    <property type="match status" value="1"/>
</dbReference>
<dbReference type="PANTHER" id="PTHR11138">
    <property type="entry name" value="METHIONYL-TRNA FORMYLTRANSFERASE"/>
    <property type="match status" value="1"/>
</dbReference>
<keyword evidence="3" id="KW-0648">Protein biosynthesis</keyword>
<dbReference type="InterPro" id="IPR002376">
    <property type="entry name" value="Formyl_transf_N"/>
</dbReference>
<proteinExistence type="inferred from homology"/>
<evidence type="ECO:0000313" key="6">
    <source>
        <dbReference type="EMBL" id="KAA1193386.1"/>
    </source>
</evidence>
<evidence type="ECO:0000256" key="1">
    <source>
        <dbReference type="ARBA" id="ARBA00010699"/>
    </source>
</evidence>
<comment type="similarity">
    <text evidence="1">Belongs to the Fmt family.</text>
</comment>
<keyword evidence="7" id="KW-1185">Reference proteome</keyword>
<dbReference type="InterPro" id="IPR036477">
    <property type="entry name" value="Formyl_transf_N_sf"/>
</dbReference>
<evidence type="ECO:0000259" key="4">
    <source>
        <dbReference type="Pfam" id="PF00551"/>
    </source>
</evidence>
<name>A0A5B0X2A8_9GAMM</name>
<dbReference type="InterPro" id="IPR005793">
    <property type="entry name" value="Formyl_trans_C"/>
</dbReference>
<dbReference type="RefSeq" id="WP_149610493.1">
    <property type="nucleotide sequence ID" value="NZ_VTUX01000002.1"/>
</dbReference>
<dbReference type="GO" id="GO:0004479">
    <property type="term" value="F:methionyl-tRNA formyltransferase activity"/>
    <property type="evidence" value="ECO:0007669"/>
    <property type="project" value="TreeGrafter"/>
</dbReference>
<reference evidence="6 7" key="1">
    <citation type="submission" date="2019-09" db="EMBL/GenBank/DDBJ databases">
        <authorList>
            <person name="Chen X.-Y."/>
        </authorList>
    </citation>
    <scope>NUCLEOTIDE SEQUENCE [LARGE SCALE GENOMIC DNA]</scope>
    <source>
        <strain evidence="6 7">NY5</strain>
    </source>
</reference>
<keyword evidence="2" id="KW-0808">Transferase</keyword>
<feature type="domain" description="Formyl transferase N-terminal" evidence="4">
    <location>
        <begin position="1"/>
        <end position="163"/>
    </location>
</feature>
<evidence type="ECO:0008006" key="8">
    <source>
        <dbReference type="Google" id="ProtNLM"/>
    </source>
</evidence>
<protein>
    <recommendedName>
        <fullName evidence="8">Methionyl-tRNA formyltransferase</fullName>
    </recommendedName>
</protein>
<evidence type="ECO:0000256" key="2">
    <source>
        <dbReference type="ARBA" id="ARBA00022679"/>
    </source>
</evidence>
<sequence length="321" mass="34101">MRVIVFAEEAAGARVLRTLNQRAEDVVAVVTTSGDTADAPFSVARVAESFGYRVIPAGTWPARDLVSLIEREEVEVLLNVHSLSVLPGAVVSAPRIGSFNLHPGALPGFAGLNAPSWAVYLGAGEHAVTLHWMLEGIDTGPIVFAESFPLTAQDTGFSVSAKCVTLGVPLVERLLDVATASPDLIPREKQQGERRFFKRSQVPNRGWIDWDMSAEKIDAFVRAADYGPFVSPWGAPRFLLNGETFSVLRTQVEGNLAGECGRVIAVQEGDALVAAADGTVRLKKLSVAGRIVDAGEVLSVGQSLKSASDAATEDYSVSGES</sequence>
<evidence type="ECO:0000259" key="5">
    <source>
        <dbReference type="Pfam" id="PF02911"/>
    </source>
</evidence>
<dbReference type="AlphaFoldDB" id="A0A5B0X2A8"/>
<dbReference type="GO" id="GO:0005829">
    <property type="term" value="C:cytosol"/>
    <property type="evidence" value="ECO:0007669"/>
    <property type="project" value="TreeGrafter"/>
</dbReference>
<dbReference type="CDD" id="cd08704">
    <property type="entry name" value="Met_tRNA_FMT_C"/>
    <property type="match status" value="1"/>
</dbReference>
<accession>A0A5B0X2A8</accession>
<dbReference type="InterPro" id="IPR011034">
    <property type="entry name" value="Formyl_transferase-like_C_sf"/>
</dbReference>
<gene>
    <name evidence="6" type="ORF">F0M18_06000</name>
</gene>
<dbReference type="InterPro" id="IPR044135">
    <property type="entry name" value="Met-tRNA-FMT_C"/>
</dbReference>
<comment type="caution">
    <text evidence="6">The sequence shown here is derived from an EMBL/GenBank/DDBJ whole genome shotgun (WGS) entry which is preliminary data.</text>
</comment>
<dbReference type="Gene3D" id="3.40.50.12230">
    <property type="match status" value="1"/>
</dbReference>
<dbReference type="SUPFAM" id="SSF50486">
    <property type="entry name" value="FMT C-terminal domain-like"/>
    <property type="match status" value="1"/>
</dbReference>
<dbReference type="Pfam" id="PF02911">
    <property type="entry name" value="Formyl_trans_C"/>
    <property type="match status" value="1"/>
</dbReference>
<evidence type="ECO:0000313" key="7">
    <source>
        <dbReference type="Proteomes" id="UP000323708"/>
    </source>
</evidence>
<organism evidence="6 7">
    <name type="scientific">Pseudohalioglobus sediminis</name>
    <dbReference type="NCBI Taxonomy" id="2606449"/>
    <lineage>
        <taxon>Bacteria</taxon>
        <taxon>Pseudomonadati</taxon>
        <taxon>Pseudomonadota</taxon>
        <taxon>Gammaproteobacteria</taxon>
        <taxon>Cellvibrionales</taxon>
        <taxon>Halieaceae</taxon>
        <taxon>Pseudohalioglobus</taxon>
    </lineage>
</organism>
<dbReference type="PANTHER" id="PTHR11138:SF5">
    <property type="entry name" value="METHIONYL-TRNA FORMYLTRANSFERASE, MITOCHONDRIAL"/>
    <property type="match status" value="1"/>
</dbReference>
<dbReference type="EMBL" id="VTUX01000002">
    <property type="protein sequence ID" value="KAA1193386.1"/>
    <property type="molecule type" value="Genomic_DNA"/>
</dbReference>
<dbReference type="Pfam" id="PF00551">
    <property type="entry name" value="Formyl_trans_N"/>
    <property type="match status" value="1"/>
</dbReference>
<evidence type="ECO:0000256" key="3">
    <source>
        <dbReference type="ARBA" id="ARBA00022917"/>
    </source>
</evidence>